<dbReference type="EMBL" id="CP001344">
    <property type="protein sequence ID" value="ACL44491.1"/>
    <property type="molecule type" value="Genomic_DNA"/>
</dbReference>
<evidence type="ECO:0008006" key="2">
    <source>
        <dbReference type="Google" id="ProtNLM"/>
    </source>
</evidence>
<protein>
    <recommendedName>
        <fullName evidence="2">DUF1822 domain-containing protein</fullName>
    </recommendedName>
</protein>
<dbReference type="HOGENOM" id="CLU_073017_0_0_3"/>
<dbReference type="Pfam" id="PF08852">
    <property type="entry name" value="DUF1822"/>
    <property type="match status" value="1"/>
</dbReference>
<dbReference type="AlphaFoldDB" id="B8HUE6"/>
<evidence type="ECO:0000313" key="1">
    <source>
        <dbReference type="EMBL" id="ACL44491.1"/>
    </source>
</evidence>
<dbReference type="STRING" id="395961.Cyan7425_2130"/>
<proteinExistence type="predicted"/>
<dbReference type="eggNOG" id="COG1413">
    <property type="taxonomic scope" value="Bacteria"/>
</dbReference>
<gene>
    <name evidence="1" type="ordered locus">Cyan7425_2130</name>
</gene>
<name>B8HUE6_CYAP4</name>
<organism evidence="1">
    <name type="scientific">Cyanothece sp. (strain PCC 7425 / ATCC 29141)</name>
    <dbReference type="NCBI Taxonomy" id="395961"/>
    <lineage>
        <taxon>Bacteria</taxon>
        <taxon>Bacillati</taxon>
        <taxon>Cyanobacteriota</taxon>
        <taxon>Cyanophyceae</taxon>
        <taxon>Gomontiellales</taxon>
        <taxon>Cyanothecaceae</taxon>
        <taxon>Cyanothece</taxon>
    </lineage>
</organism>
<dbReference type="KEGG" id="cyn:Cyan7425_2130"/>
<reference evidence="1" key="1">
    <citation type="submission" date="2009-01" db="EMBL/GenBank/DDBJ databases">
        <title>Complete sequence of chromosome Cyanothece sp. PCC 7425.</title>
        <authorList>
            <consortium name="US DOE Joint Genome Institute"/>
            <person name="Lucas S."/>
            <person name="Copeland A."/>
            <person name="Lapidus A."/>
            <person name="Glavina del Rio T."/>
            <person name="Dalin E."/>
            <person name="Tice H."/>
            <person name="Bruce D."/>
            <person name="Goodwin L."/>
            <person name="Pitluck S."/>
            <person name="Sims D."/>
            <person name="Meineke L."/>
            <person name="Brettin T."/>
            <person name="Detter J.C."/>
            <person name="Han C."/>
            <person name="Larimer F."/>
            <person name="Land M."/>
            <person name="Hauser L."/>
            <person name="Kyrpides N."/>
            <person name="Ovchinnikova G."/>
            <person name="Liberton M."/>
            <person name="Stoeckel J."/>
            <person name="Banerjee A."/>
            <person name="Singh A."/>
            <person name="Page L."/>
            <person name="Sato H."/>
            <person name="Zhao L."/>
            <person name="Sherman L."/>
            <person name="Pakrasi H."/>
            <person name="Richardson P."/>
        </authorList>
    </citation>
    <scope>NUCLEOTIDE SEQUENCE</scope>
    <source>
        <strain evidence="1">PCC 7425</strain>
    </source>
</reference>
<dbReference type="InterPro" id="IPR014951">
    <property type="entry name" value="DUF1822"/>
</dbReference>
<accession>B8HUE6</accession>
<sequence length="329" mass="37069">MTSFLTSRMITIPISASDRSLAEEFSQQQFTQARARQVYLNTLAVLCLHHYLDMLGIPNQLDRSESWDPVDRLLADVGDLYLPDRGRIECRPIRTGESVCQIPPEVWEERLAYMVVEIDRPCRAGTVLGFVPQVSQSQLAIGELRPLEAFLDYLDQVNPQQVLQPVAQKPINTIWVEQIGHRVANLLGAGWQELEILLNPTQLAFRSRGQQKSESLPPESLSLCRGKVLDLGLSLAGQSVALVVELIPQTDQFTRILLQVHPLETYYLPPGLALLVLDQNGTVLRQIQSRISDNYIQLELLAEMQEQFSVRVVFGTAAVTERFVVQENN</sequence>
<dbReference type="OrthoDB" id="512705at2"/>